<evidence type="ECO:0000313" key="2">
    <source>
        <dbReference type="EMBL" id="OAQ86822.1"/>
    </source>
</evidence>
<reference evidence="2 3" key="1">
    <citation type="submission" date="2016-01" db="EMBL/GenBank/DDBJ databases">
        <title>Biosynthesis of antibiotic leucinostatins and their inhibition on Phytophthora in bio-control Purpureocillium lilacinum.</title>
        <authorList>
            <person name="Wang G."/>
            <person name="Liu Z."/>
            <person name="Lin R."/>
            <person name="Li E."/>
            <person name="Mao Z."/>
            <person name="Ling J."/>
            <person name="Yin W."/>
            <person name="Xie B."/>
        </authorList>
    </citation>
    <scope>NUCLEOTIDE SEQUENCE [LARGE SCALE GENOMIC DNA]</scope>
    <source>
        <strain evidence="2">PLBJ-1</strain>
    </source>
</reference>
<dbReference type="GO" id="GO:0005829">
    <property type="term" value="C:cytosol"/>
    <property type="evidence" value="ECO:0007669"/>
    <property type="project" value="TreeGrafter"/>
</dbReference>
<dbReference type="GO" id="GO:0009966">
    <property type="term" value="P:regulation of signal transduction"/>
    <property type="evidence" value="ECO:0007669"/>
    <property type="project" value="InterPro"/>
</dbReference>
<accession>A0A179HA82</accession>
<feature type="compositionally biased region" description="Basic and acidic residues" evidence="1">
    <location>
        <begin position="256"/>
        <end position="278"/>
    </location>
</feature>
<dbReference type="GO" id="GO:0051721">
    <property type="term" value="F:protein phosphatase 2A binding"/>
    <property type="evidence" value="ECO:0007669"/>
    <property type="project" value="TreeGrafter"/>
</dbReference>
<feature type="region of interest" description="Disordered" evidence="1">
    <location>
        <begin position="1"/>
        <end position="34"/>
    </location>
</feature>
<feature type="region of interest" description="Disordered" evidence="1">
    <location>
        <begin position="232"/>
        <end position="296"/>
    </location>
</feature>
<dbReference type="InterPro" id="IPR038511">
    <property type="entry name" value="TAP42/TAP46-like_sf"/>
</dbReference>
<feature type="compositionally biased region" description="Basic and acidic residues" evidence="1">
    <location>
        <begin position="395"/>
        <end position="408"/>
    </location>
</feature>
<dbReference type="AlphaFoldDB" id="A0A179HA82"/>
<dbReference type="Gene3D" id="1.25.40.540">
    <property type="entry name" value="TAP42-like family"/>
    <property type="match status" value="1"/>
</dbReference>
<feature type="region of interest" description="Disordered" evidence="1">
    <location>
        <begin position="338"/>
        <end position="408"/>
    </location>
</feature>
<organism evidence="2 3">
    <name type="scientific">Purpureocillium lilacinum</name>
    <name type="common">Paecilomyces lilacinus</name>
    <dbReference type="NCBI Taxonomy" id="33203"/>
    <lineage>
        <taxon>Eukaryota</taxon>
        <taxon>Fungi</taxon>
        <taxon>Dikarya</taxon>
        <taxon>Ascomycota</taxon>
        <taxon>Pezizomycotina</taxon>
        <taxon>Sordariomycetes</taxon>
        <taxon>Hypocreomycetidae</taxon>
        <taxon>Hypocreales</taxon>
        <taxon>Ophiocordycipitaceae</taxon>
        <taxon>Purpureocillium</taxon>
    </lineage>
</organism>
<sequence>MASASPDEEPRSLRAVFEDAEEKRQALEASPDATSPRYAADVDATLALYGRAMELVSALGVFSPNESLEDLATSSLPYLLASFHLAEVVQRTPTMIPGDGGGIAARRLDVLRRARDAYERFLNLVDAYGLVAAQPYGEMLERYRDDKEGFAVVPPGKDAAARREGKIAGFRAEKALRDKLAYLKARSSRYADEEGDGGADDELVREVHLATVAQAVHQTFQALDSMNREVPLLAQAPPPTPDHHHPTNNSNTTDPSGRERLRADANADDTSWRLDQPLRRGPGNTGGPLLSQQGKPLQPFTLVGSRADLARGVFRPGHNLPTMSIDEYLEEERRRGGILEGGTDPAKPQVDEDDEEAVDRETYKAREWDDFKDENPRGSGNTLNMGMGTGMDMDTAERDYNQRQTDRG</sequence>
<dbReference type="InterPro" id="IPR007304">
    <property type="entry name" value="TAP46-like"/>
</dbReference>
<evidence type="ECO:0000313" key="3">
    <source>
        <dbReference type="Proteomes" id="UP000078240"/>
    </source>
</evidence>
<gene>
    <name evidence="2" type="ORF">VFPBJ_00862</name>
</gene>
<protein>
    <submittedName>
        <fullName evidence="2">TAP42-like protein</fullName>
    </submittedName>
</protein>
<comment type="caution">
    <text evidence="2">The sequence shown here is derived from an EMBL/GenBank/DDBJ whole genome shotgun (WGS) entry which is preliminary data.</text>
</comment>
<dbReference type="EMBL" id="LSBH01000001">
    <property type="protein sequence ID" value="OAQ86822.1"/>
    <property type="molecule type" value="Genomic_DNA"/>
</dbReference>
<dbReference type="PANTHER" id="PTHR10933">
    <property type="entry name" value="IMMUNOGLOBULIN-BINDING PROTEIN 1"/>
    <property type="match status" value="1"/>
</dbReference>
<name>A0A179HA82_PURLI</name>
<evidence type="ECO:0000256" key="1">
    <source>
        <dbReference type="SAM" id="MobiDB-lite"/>
    </source>
</evidence>
<dbReference type="Proteomes" id="UP000078240">
    <property type="component" value="Unassembled WGS sequence"/>
</dbReference>
<feature type="compositionally biased region" description="Basic and acidic residues" evidence="1">
    <location>
        <begin position="359"/>
        <end position="376"/>
    </location>
</feature>
<dbReference type="GO" id="GO:0035303">
    <property type="term" value="P:regulation of dephosphorylation"/>
    <property type="evidence" value="ECO:0007669"/>
    <property type="project" value="TreeGrafter"/>
</dbReference>
<dbReference type="Pfam" id="PF04177">
    <property type="entry name" value="TAP42"/>
    <property type="match status" value="1"/>
</dbReference>
<proteinExistence type="predicted"/>
<feature type="compositionally biased region" description="Low complexity" evidence="1">
    <location>
        <begin position="380"/>
        <end position="393"/>
    </location>
</feature>
<dbReference type="PANTHER" id="PTHR10933:SF9">
    <property type="entry name" value="IMMUNOGLOBULIN-BINDING PROTEIN 1"/>
    <property type="match status" value="1"/>
</dbReference>